<accession>X6LGW7</accession>
<protein>
    <submittedName>
        <fullName evidence="2">Uncharacterized protein</fullName>
    </submittedName>
</protein>
<sequence length="295" mass="34908">LNQRYKTNSQGIYIYILYNIYTYIYFECLWGGGKKKDGQFYCQVATDSDYNECLVAKTFKYVVIISEDDLNDPMQKAFFNRFEKQWISYDMAFSSDIAERASVFRQYLCKYFGINSNELKDLFCGFNQDTIPSAISYLYASKIINNANVDINTELLKLFFPLLYFFKVMDLNKNKRLQNEEICFPTFVKNIAMFFSLLGKVETQNDAKSQRNALILVLTNGLERTIFQQRYDECKNVDSYLKVSEFKKEVDDFFQSKNRQMLMLQYQHKNADLTQYFHIKSILENAYCNNDCHSK</sequence>
<proteinExistence type="predicted"/>
<feature type="transmembrane region" description="Helical" evidence="1">
    <location>
        <begin position="12"/>
        <end position="30"/>
    </location>
</feature>
<name>X6LGW7_RETFI</name>
<dbReference type="AlphaFoldDB" id="X6LGW7"/>
<dbReference type="Proteomes" id="UP000023152">
    <property type="component" value="Unassembled WGS sequence"/>
</dbReference>
<reference evidence="2 3" key="1">
    <citation type="journal article" date="2013" name="Curr. Biol.">
        <title>The Genome of the Foraminiferan Reticulomyxa filosa.</title>
        <authorList>
            <person name="Glockner G."/>
            <person name="Hulsmann N."/>
            <person name="Schleicher M."/>
            <person name="Noegel A.A."/>
            <person name="Eichinger L."/>
            <person name="Gallinger C."/>
            <person name="Pawlowski J."/>
            <person name="Sierra R."/>
            <person name="Euteneuer U."/>
            <person name="Pillet L."/>
            <person name="Moustafa A."/>
            <person name="Platzer M."/>
            <person name="Groth M."/>
            <person name="Szafranski K."/>
            <person name="Schliwa M."/>
        </authorList>
    </citation>
    <scope>NUCLEOTIDE SEQUENCE [LARGE SCALE GENOMIC DNA]</scope>
</reference>
<keyword evidence="1" id="KW-0472">Membrane</keyword>
<feature type="non-terminal residue" evidence="2">
    <location>
        <position position="1"/>
    </location>
</feature>
<comment type="caution">
    <text evidence="2">The sequence shown here is derived from an EMBL/GenBank/DDBJ whole genome shotgun (WGS) entry which is preliminary data.</text>
</comment>
<evidence type="ECO:0000256" key="1">
    <source>
        <dbReference type="SAM" id="Phobius"/>
    </source>
</evidence>
<keyword evidence="1" id="KW-0812">Transmembrane</keyword>
<evidence type="ECO:0000313" key="2">
    <source>
        <dbReference type="EMBL" id="ETO00829.1"/>
    </source>
</evidence>
<organism evidence="2 3">
    <name type="scientific">Reticulomyxa filosa</name>
    <dbReference type="NCBI Taxonomy" id="46433"/>
    <lineage>
        <taxon>Eukaryota</taxon>
        <taxon>Sar</taxon>
        <taxon>Rhizaria</taxon>
        <taxon>Retaria</taxon>
        <taxon>Foraminifera</taxon>
        <taxon>Monothalamids</taxon>
        <taxon>Reticulomyxidae</taxon>
        <taxon>Reticulomyxa</taxon>
    </lineage>
</organism>
<keyword evidence="3" id="KW-1185">Reference proteome</keyword>
<keyword evidence="1" id="KW-1133">Transmembrane helix</keyword>
<evidence type="ECO:0000313" key="3">
    <source>
        <dbReference type="Proteomes" id="UP000023152"/>
    </source>
</evidence>
<dbReference type="EMBL" id="ASPP01039947">
    <property type="protein sequence ID" value="ETO00829.1"/>
    <property type="molecule type" value="Genomic_DNA"/>
</dbReference>
<gene>
    <name evidence="2" type="ORF">RFI_36611</name>
</gene>
<feature type="non-terminal residue" evidence="2">
    <location>
        <position position="295"/>
    </location>
</feature>